<accession>A0ACB9FPS3</accession>
<dbReference type="EMBL" id="CM042047">
    <property type="protein sequence ID" value="KAI3772572.1"/>
    <property type="molecule type" value="Genomic_DNA"/>
</dbReference>
<gene>
    <name evidence="1" type="ORF">L6452_03761</name>
</gene>
<proteinExistence type="predicted"/>
<evidence type="ECO:0000313" key="2">
    <source>
        <dbReference type="Proteomes" id="UP001055879"/>
    </source>
</evidence>
<reference evidence="1 2" key="2">
    <citation type="journal article" date="2022" name="Mol. Ecol. Resour.">
        <title>The genomes of chicory, endive, great burdock and yacon provide insights into Asteraceae paleo-polyploidization history and plant inulin production.</title>
        <authorList>
            <person name="Fan W."/>
            <person name="Wang S."/>
            <person name="Wang H."/>
            <person name="Wang A."/>
            <person name="Jiang F."/>
            <person name="Liu H."/>
            <person name="Zhao H."/>
            <person name="Xu D."/>
            <person name="Zhang Y."/>
        </authorList>
    </citation>
    <scope>NUCLEOTIDE SEQUENCE [LARGE SCALE GENOMIC DNA]</scope>
    <source>
        <strain evidence="2">cv. Niubang</strain>
    </source>
</reference>
<dbReference type="Proteomes" id="UP001055879">
    <property type="component" value="Linkage Group LG01"/>
</dbReference>
<name>A0ACB9FPS3_ARCLA</name>
<reference evidence="2" key="1">
    <citation type="journal article" date="2022" name="Mol. Ecol. Resour.">
        <title>The genomes of chicory, endive, great burdock and yacon provide insights into Asteraceae palaeo-polyploidization history and plant inulin production.</title>
        <authorList>
            <person name="Fan W."/>
            <person name="Wang S."/>
            <person name="Wang H."/>
            <person name="Wang A."/>
            <person name="Jiang F."/>
            <person name="Liu H."/>
            <person name="Zhao H."/>
            <person name="Xu D."/>
            <person name="Zhang Y."/>
        </authorList>
    </citation>
    <scope>NUCLEOTIDE SEQUENCE [LARGE SCALE GENOMIC DNA]</scope>
    <source>
        <strain evidence="2">cv. Niubang</strain>
    </source>
</reference>
<comment type="caution">
    <text evidence="1">The sequence shown here is derived from an EMBL/GenBank/DDBJ whole genome shotgun (WGS) entry which is preliminary data.</text>
</comment>
<keyword evidence="2" id="KW-1185">Reference proteome</keyword>
<evidence type="ECO:0000313" key="1">
    <source>
        <dbReference type="EMBL" id="KAI3772572.1"/>
    </source>
</evidence>
<sequence>MKLFKFGFLCFLLLFLGFNFSATASRSFRWMKNEVAIQEIHFQDEMNPRSYEERLELDELTIRRMDLENTDYGGTGANDRHDPKSPGRA</sequence>
<protein>
    <submittedName>
        <fullName evidence="1">Uncharacterized protein</fullName>
    </submittedName>
</protein>
<organism evidence="1 2">
    <name type="scientific">Arctium lappa</name>
    <name type="common">Greater burdock</name>
    <name type="synonym">Lappa major</name>
    <dbReference type="NCBI Taxonomy" id="4217"/>
    <lineage>
        <taxon>Eukaryota</taxon>
        <taxon>Viridiplantae</taxon>
        <taxon>Streptophyta</taxon>
        <taxon>Embryophyta</taxon>
        <taxon>Tracheophyta</taxon>
        <taxon>Spermatophyta</taxon>
        <taxon>Magnoliopsida</taxon>
        <taxon>eudicotyledons</taxon>
        <taxon>Gunneridae</taxon>
        <taxon>Pentapetalae</taxon>
        <taxon>asterids</taxon>
        <taxon>campanulids</taxon>
        <taxon>Asterales</taxon>
        <taxon>Asteraceae</taxon>
        <taxon>Carduoideae</taxon>
        <taxon>Cardueae</taxon>
        <taxon>Arctiinae</taxon>
        <taxon>Arctium</taxon>
    </lineage>
</organism>